<name>A0ABV7ZCN2_9DEIO</name>
<reference evidence="2" key="1">
    <citation type="journal article" date="2019" name="Int. J. Syst. Evol. Microbiol.">
        <title>The Global Catalogue of Microorganisms (GCM) 10K type strain sequencing project: providing services to taxonomists for standard genome sequencing and annotation.</title>
        <authorList>
            <consortium name="The Broad Institute Genomics Platform"/>
            <consortium name="The Broad Institute Genome Sequencing Center for Infectious Disease"/>
            <person name="Wu L."/>
            <person name="Ma J."/>
        </authorList>
    </citation>
    <scope>NUCLEOTIDE SEQUENCE [LARGE SCALE GENOMIC DNA]</scope>
    <source>
        <strain evidence="2">CCTCC AB 2017081</strain>
    </source>
</reference>
<evidence type="ECO:0000313" key="2">
    <source>
        <dbReference type="Proteomes" id="UP001595803"/>
    </source>
</evidence>
<dbReference type="EMBL" id="JBHRZG010000015">
    <property type="protein sequence ID" value="MFC3833866.1"/>
    <property type="molecule type" value="Genomic_DNA"/>
</dbReference>
<evidence type="ECO:0000313" key="1">
    <source>
        <dbReference type="EMBL" id="MFC3833866.1"/>
    </source>
</evidence>
<comment type="caution">
    <text evidence="1">The sequence shown here is derived from an EMBL/GenBank/DDBJ whole genome shotgun (WGS) entry which is preliminary data.</text>
</comment>
<gene>
    <name evidence="1" type="ORF">ACFOSB_13440</name>
</gene>
<keyword evidence="2" id="KW-1185">Reference proteome</keyword>
<protein>
    <submittedName>
        <fullName evidence="1">Uncharacterized protein</fullName>
    </submittedName>
</protein>
<organism evidence="1 2">
    <name type="scientific">Deinococcus rufus</name>
    <dbReference type="NCBI Taxonomy" id="2136097"/>
    <lineage>
        <taxon>Bacteria</taxon>
        <taxon>Thermotogati</taxon>
        <taxon>Deinococcota</taxon>
        <taxon>Deinococci</taxon>
        <taxon>Deinococcales</taxon>
        <taxon>Deinococcaceae</taxon>
        <taxon>Deinococcus</taxon>
    </lineage>
</organism>
<accession>A0ABV7ZCN2</accession>
<proteinExistence type="predicted"/>
<dbReference type="Proteomes" id="UP001595803">
    <property type="component" value="Unassembled WGS sequence"/>
</dbReference>
<sequence length="98" mass="11472">MTFRAVDLPEQKKWLVIVELRIGDFPRARSQTALEFATREEAAEEVARLNREESQRLDALGYRDSYGRLIDPSITNDFYFLAHETDLAEIDWSCDEEM</sequence>
<dbReference type="RefSeq" id="WP_322475022.1">
    <property type="nucleotide sequence ID" value="NZ_JBHRZG010000015.1"/>
</dbReference>